<evidence type="ECO:0000313" key="2">
    <source>
        <dbReference type="EMBL" id="KUM74720.1"/>
    </source>
</evidence>
<dbReference type="Pfam" id="PF19054">
    <property type="entry name" value="DUF5753"/>
    <property type="match status" value="1"/>
</dbReference>
<dbReference type="SUPFAM" id="SSF47413">
    <property type="entry name" value="lambda repressor-like DNA-binding domains"/>
    <property type="match status" value="1"/>
</dbReference>
<keyword evidence="2" id="KW-0238">DNA-binding</keyword>
<proteinExistence type="predicted"/>
<dbReference type="SMART" id="SM00530">
    <property type="entry name" value="HTH_XRE"/>
    <property type="match status" value="1"/>
</dbReference>
<evidence type="ECO:0000259" key="1">
    <source>
        <dbReference type="PROSITE" id="PS50943"/>
    </source>
</evidence>
<dbReference type="InterPro" id="IPR043917">
    <property type="entry name" value="DUF5753"/>
</dbReference>
<dbReference type="RefSeq" id="WP_062150797.1">
    <property type="nucleotide sequence ID" value="NZ_KQ947988.1"/>
</dbReference>
<dbReference type="EMBL" id="LMWJ01000013">
    <property type="protein sequence ID" value="KUM74720.1"/>
    <property type="molecule type" value="Genomic_DNA"/>
</dbReference>
<accession>A0A124H130</accession>
<dbReference type="PROSITE" id="PS50943">
    <property type="entry name" value="HTH_CROC1"/>
    <property type="match status" value="1"/>
</dbReference>
<dbReference type="Pfam" id="PF13560">
    <property type="entry name" value="HTH_31"/>
    <property type="match status" value="1"/>
</dbReference>
<dbReference type="InterPro" id="IPR001387">
    <property type="entry name" value="Cro/C1-type_HTH"/>
</dbReference>
<name>A0A124H130_9ACTN</name>
<dbReference type="AlphaFoldDB" id="A0A124H130"/>
<reference evidence="2 3" key="1">
    <citation type="submission" date="2015-10" db="EMBL/GenBank/DDBJ databases">
        <title>Draft genome sequence of Streptomyces curacoi DSM 40107, type strain for the species Streptomyces curacoi.</title>
        <authorList>
            <person name="Ruckert C."/>
            <person name="Winkler A."/>
            <person name="Kalinowski J."/>
            <person name="Kampfer P."/>
            <person name="Glaeser S."/>
        </authorList>
    </citation>
    <scope>NUCLEOTIDE SEQUENCE [LARGE SCALE GENOMIC DNA]</scope>
    <source>
        <strain evidence="2 3">DSM 40107</strain>
    </source>
</reference>
<dbReference type="Proteomes" id="UP000054024">
    <property type="component" value="Unassembled WGS sequence"/>
</dbReference>
<sequence>MGTRREPTARQRRLAVELRRLRDAAGLSAREAATLLGVSSVQVSQIESGLSGVSEQRLRRLVANYSCSDDQLIDALVVMATDRTRGWWEEYRWQLPTPFLNLAELEHHATFRWDVDFLHVPGLLQTAEYARALFSCRVPALREEELELRVRHRMRRKAILEGPAPTPYEAVVHEAALRIKVGGRAASRAQLTRILELSAADHVTVRVIPFELEDFSDITAAMAYAGGPVPNLDTVVRDGPHGSVFIDSKAQLGVFRTLFRRVEAASLEPERSRDFIHRLAKEL</sequence>
<feature type="domain" description="HTH cro/C1-type" evidence="1">
    <location>
        <begin position="18"/>
        <end position="72"/>
    </location>
</feature>
<keyword evidence="3" id="KW-1185">Reference proteome</keyword>
<evidence type="ECO:0000313" key="3">
    <source>
        <dbReference type="Proteomes" id="UP000054024"/>
    </source>
</evidence>
<dbReference type="CDD" id="cd00093">
    <property type="entry name" value="HTH_XRE"/>
    <property type="match status" value="1"/>
</dbReference>
<dbReference type="Gene3D" id="1.10.260.40">
    <property type="entry name" value="lambda repressor-like DNA-binding domains"/>
    <property type="match status" value="1"/>
</dbReference>
<protein>
    <submittedName>
        <fullName evidence="2">DNA-binding protein</fullName>
    </submittedName>
</protein>
<dbReference type="GO" id="GO:0003677">
    <property type="term" value="F:DNA binding"/>
    <property type="evidence" value="ECO:0007669"/>
    <property type="project" value="UniProtKB-KW"/>
</dbReference>
<organism evidence="2 3">
    <name type="scientific">Streptomyces curacoi</name>
    <dbReference type="NCBI Taxonomy" id="146536"/>
    <lineage>
        <taxon>Bacteria</taxon>
        <taxon>Bacillati</taxon>
        <taxon>Actinomycetota</taxon>
        <taxon>Actinomycetes</taxon>
        <taxon>Kitasatosporales</taxon>
        <taxon>Streptomycetaceae</taxon>
        <taxon>Streptomyces</taxon>
    </lineage>
</organism>
<gene>
    <name evidence="2" type="ORF">AQI70_17945</name>
</gene>
<dbReference type="STRING" id="146536.AQI70_17945"/>
<comment type="caution">
    <text evidence="2">The sequence shown here is derived from an EMBL/GenBank/DDBJ whole genome shotgun (WGS) entry which is preliminary data.</text>
</comment>
<dbReference type="OrthoDB" id="3462393at2"/>
<dbReference type="InterPro" id="IPR010982">
    <property type="entry name" value="Lambda_DNA-bd_dom_sf"/>
</dbReference>